<gene>
    <name evidence="4" type="ORF">FHS94_000883</name>
</gene>
<feature type="region of interest" description="Disordered" evidence="1">
    <location>
        <begin position="109"/>
        <end position="144"/>
    </location>
</feature>
<dbReference type="RefSeq" id="WP_184055030.1">
    <property type="nucleotide sequence ID" value="NZ_JACIJK010000002.1"/>
</dbReference>
<comment type="caution">
    <text evidence="4">The sequence shown here is derived from an EMBL/GenBank/DDBJ whole genome shotgun (WGS) entry which is preliminary data.</text>
</comment>
<evidence type="ECO:0000313" key="5">
    <source>
        <dbReference type="Proteomes" id="UP000546200"/>
    </source>
</evidence>
<keyword evidence="5" id="KW-1185">Reference proteome</keyword>
<protein>
    <submittedName>
        <fullName evidence="4">Flp pilus assembly protein TadG</fullName>
    </submittedName>
</protein>
<organism evidence="4 5">
    <name type="scientific">Sphingomonas aerophila</name>
    <dbReference type="NCBI Taxonomy" id="1344948"/>
    <lineage>
        <taxon>Bacteria</taxon>
        <taxon>Pseudomonadati</taxon>
        <taxon>Pseudomonadota</taxon>
        <taxon>Alphaproteobacteria</taxon>
        <taxon>Sphingomonadales</taxon>
        <taxon>Sphingomonadaceae</taxon>
        <taxon>Sphingomonas</taxon>
    </lineage>
</organism>
<dbReference type="EMBL" id="JACIJK010000002">
    <property type="protein sequence ID" value="MBB5714060.1"/>
    <property type="molecule type" value="Genomic_DNA"/>
</dbReference>
<proteinExistence type="predicted"/>
<dbReference type="InterPro" id="IPR012495">
    <property type="entry name" value="TadE-like_dom"/>
</dbReference>
<keyword evidence="2" id="KW-0812">Transmembrane</keyword>
<evidence type="ECO:0000256" key="2">
    <source>
        <dbReference type="SAM" id="Phobius"/>
    </source>
</evidence>
<keyword evidence="2" id="KW-0472">Membrane</keyword>
<keyword evidence="2" id="KW-1133">Transmembrane helix</keyword>
<dbReference type="Pfam" id="PF07811">
    <property type="entry name" value="TadE"/>
    <property type="match status" value="1"/>
</dbReference>
<dbReference type="AlphaFoldDB" id="A0A7W9BB99"/>
<evidence type="ECO:0000256" key="1">
    <source>
        <dbReference type="SAM" id="MobiDB-lite"/>
    </source>
</evidence>
<accession>A0A7W9BB99</accession>
<evidence type="ECO:0000313" key="4">
    <source>
        <dbReference type="EMBL" id="MBB5714060.1"/>
    </source>
</evidence>
<sequence>MMRGLLSRDERGATVIEFGIMAPVFCCMLIGGFDIAHSLYLRATLQGVVQKTSRDSGLEANSDEDRQALIDNKVRAQVRALVNNSDIKFERRFYRSFTDAAAARAEDWTDTNGNGRCDAGEPYTDTNNNSTWDDDGGDAGQGGAKDKTVYTVTVTYPRMLPLHKFVPSLPATQTVVAESVLQNQPYTDQGSYTVTKTVRNCL</sequence>
<evidence type="ECO:0000259" key="3">
    <source>
        <dbReference type="Pfam" id="PF07811"/>
    </source>
</evidence>
<feature type="transmembrane region" description="Helical" evidence="2">
    <location>
        <begin position="12"/>
        <end position="33"/>
    </location>
</feature>
<dbReference type="Proteomes" id="UP000546200">
    <property type="component" value="Unassembled WGS sequence"/>
</dbReference>
<reference evidence="4 5" key="1">
    <citation type="submission" date="2020-08" db="EMBL/GenBank/DDBJ databases">
        <title>Genomic Encyclopedia of Type Strains, Phase IV (KMG-IV): sequencing the most valuable type-strain genomes for metagenomic binning, comparative biology and taxonomic classification.</title>
        <authorList>
            <person name="Goeker M."/>
        </authorList>
    </citation>
    <scope>NUCLEOTIDE SEQUENCE [LARGE SCALE GENOMIC DNA]</scope>
    <source>
        <strain evidence="4 5">DSM 100044</strain>
    </source>
</reference>
<name>A0A7W9BB99_9SPHN</name>
<feature type="domain" description="TadE-like" evidence="3">
    <location>
        <begin position="12"/>
        <end position="54"/>
    </location>
</feature>